<name>A0ABU5HL90_9BACE</name>
<dbReference type="Proteomes" id="UP001292913">
    <property type="component" value="Unassembled WGS sequence"/>
</dbReference>
<reference evidence="2 3" key="1">
    <citation type="submission" date="2023-04" db="EMBL/GenBank/DDBJ databases">
        <title>Bacteroides pacosi sp. nov., isolated from the fecal material of an alpaca.</title>
        <authorList>
            <person name="Miller S."/>
            <person name="Hendry M."/>
            <person name="King J."/>
            <person name="Sankaranarayanan K."/>
            <person name="Lawson P.A."/>
        </authorList>
    </citation>
    <scope>NUCLEOTIDE SEQUENCE [LARGE SCALE GENOMIC DNA]</scope>
    <source>
        <strain evidence="2 3">A2-P53</strain>
    </source>
</reference>
<dbReference type="RefSeq" id="WP_195649577.1">
    <property type="nucleotide sequence ID" value="NZ_JARZAK010000001.1"/>
</dbReference>
<evidence type="ECO:0000313" key="2">
    <source>
        <dbReference type="EMBL" id="MDY7256373.1"/>
    </source>
</evidence>
<keyword evidence="3" id="KW-1185">Reference proteome</keyword>
<evidence type="ECO:0000256" key="1">
    <source>
        <dbReference type="SAM" id="MobiDB-lite"/>
    </source>
</evidence>
<proteinExistence type="predicted"/>
<evidence type="ECO:0000313" key="3">
    <source>
        <dbReference type="Proteomes" id="UP001292913"/>
    </source>
</evidence>
<feature type="region of interest" description="Disordered" evidence="1">
    <location>
        <begin position="1"/>
        <end position="21"/>
    </location>
</feature>
<organism evidence="2 3">
    <name type="scientific">Bacteroides vicugnae</name>
    <dbReference type="NCBI Taxonomy" id="3037989"/>
    <lineage>
        <taxon>Bacteria</taxon>
        <taxon>Pseudomonadati</taxon>
        <taxon>Bacteroidota</taxon>
        <taxon>Bacteroidia</taxon>
        <taxon>Bacteroidales</taxon>
        <taxon>Bacteroidaceae</taxon>
        <taxon>Bacteroides</taxon>
    </lineage>
</organism>
<comment type="caution">
    <text evidence="2">The sequence shown here is derived from an EMBL/GenBank/DDBJ whole genome shotgun (WGS) entry which is preliminary data.</text>
</comment>
<gene>
    <name evidence="2" type="ORF">QHG74_01375</name>
</gene>
<protein>
    <submittedName>
        <fullName evidence="2">Uncharacterized protein</fullName>
    </submittedName>
</protein>
<sequence>MYYIPGKMAEKPTKDVKHKRTKKKLNLTFIVKSMTSQERQQNRETLELAEKNRYGREQELKEEKTVIRLPKHPEKTISDKTRDYFTQCRA</sequence>
<dbReference type="EMBL" id="JARZAK010000001">
    <property type="protein sequence ID" value="MDY7256373.1"/>
    <property type="molecule type" value="Genomic_DNA"/>
</dbReference>
<accession>A0ABU5HL90</accession>